<dbReference type="InterPro" id="IPR013766">
    <property type="entry name" value="Thioredoxin_domain"/>
</dbReference>
<dbReference type="PROSITE" id="PS51352">
    <property type="entry name" value="THIOREDOXIN_2"/>
    <property type="match status" value="1"/>
</dbReference>
<dbReference type="PANTHER" id="PTHR11592:SF78">
    <property type="entry name" value="GLUTATHIONE PEROXIDASE"/>
    <property type="match status" value="1"/>
</dbReference>
<protein>
    <recommendedName>
        <fullName evidence="5">Glutathione peroxidase</fullName>
    </recommendedName>
</protein>
<keyword evidence="2 5" id="KW-0575">Peroxidase</keyword>
<dbReference type="AlphaFoldDB" id="A0A317FD09"/>
<feature type="active site" evidence="4">
    <location>
        <position position="57"/>
    </location>
</feature>
<dbReference type="Proteomes" id="UP000245765">
    <property type="component" value="Unassembled WGS sequence"/>
</dbReference>
<dbReference type="SUPFAM" id="SSF52833">
    <property type="entry name" value="Thioredoxin-like"/>
    <property type="match status" value="1"/>
</dbReference>
<dbReference type="GO" id="GO:0034599">
    <property type="term" value="P:cellular response to oxidative stress"/>
    <property type="evidence" value="ECO:0007669"/>
    <property type="project" value="TreeGrafter"/>
</dbReference>
<sequence>MGDVPRRSLLAGAPLLMAAAPAPTAFDFTLDALEGGRLPLADFRGQALLIVNTASFCGFTPQYAALQRLHDRFAGQGFAVIGVPSNDFAQESTDAARIRQFCDTMFGITFPMAALTRVRGQGVHPLFAWLGQRAGGPPRWNFHKYLVARDGMAVRAFPTSTEPDNPVVLRAVDAALAGRPLA</sequence>
<keyword evidence="3 5" id="KW-0560">Oxidoreductase</keyword>
<dbReference type="RefSeq" id="WP_109871186.1">
    <property type="nucleotide sequence ID" value="NZ_QGNA01000003.1"/>
</dbReference>
<dbReference type="CDD" id="cd00340">
    <property type="entry name" value="GSH_Peroxidase"/>
    <property type="match status" value="1"/>
</dbReference>
<dbReference type="PIRSF" id="PIRSF000303">
    <property type="entry name" value="Glutathion_perox"/>
    <property type="match status" value="1"/>
</dbReference>
<evidence type="ECO:0000256" key="4">
    <source>
        <dbReference type="PIRSR" id="PIRSR000303-1"/>
    </source>
</evidence>
<reference evidence="8" key="1">
    <citation type="submission" date="2018-05" db="EMBL/GenBank/DDBJ databases">
        <authorList>
            <person name="Du Z."/>
            <person name="Wang X."/>
        </authorList>
    </citation>
    <scope>NUCLEOTIDE SEQUENCE [LARGE SCALE GENOMIC DNA]</scope>
    <source>
        <strain evidence="8">CQN31</strain>
    </source>
</reference>
<comment type="similarity">
    <text evidence="1 5">Belongs to the glutathione peroxidase family.</text>
</comment>
<dbReference type="Pfam" id="PF00255">
    <property type="entry name" value="GSHPx"/>
    <property type="match status" value="1"/>
</dbReference>
<evidence type="ECO:0000256" key="2">
    <source>
        <dbReference type="ARBA" id="ARBA00022559"/>
    </source>
</evidence>
<dbReference type="InterPro" id="IPR029759">
    <property type="entry name" value="GPX_AS"/>
</dbReference>
<evidence type="ECO:0000256" key="3">
    <source>
        <dbReference type="ARBA" id="ARBA00023002"/>
    </source>
</evidence>
<keyword evidence="8" id="KW-1185">Reference proteome</keyword>
<dbReference type="PROSITE" id="PS00460">
    <property type="entry name" value="GLUTATHIONE_PEROXID_1"/>
    <property type="match status" value="1"/>
</dbReference>
<evidence type="ECO:0000313" key="8">
    <source>
        <dbReference type="Proteomes" id="UP000245765"/>
    </source>
</evidence>
<evidence type="ECO:0000259" key="6">
    <source>
        <dbReference type="PROSITE" id="PS51352"/>
    </source>
</evidence>
<dbReference type="GO" id="GO:0004601">
    <property type="term" value="F:peroxidase activity"/>
    <property type="evidence" value="ECO:0007669"/>
    <property type="project" value="UniProtKB-KW"/>
</dbReference>
<dbReference type="PANTHER" id="PTHR11592">
    <property type="entry name" value="GLUTATHIONE PEROXIDASE"/>
    <property type="match status" value="1"/>
</dbReference>
<name>A0A317FD09_9PROT</name>
<accession>A0A317FD09</accession>
<evidence type="ECO:0000256" key="1">
    <source>
        <dbReference type="ARBA" id="ARBA00006926"/>
    </source>
</evidence>
<dbReference type="PRINTS" id="PR01011">
    <property type="entry name" value="GLUTPROXDASE"/>
</dbReference>
<organism evidence="7 8">
    <name type="scientific">Falsiroseomonas bella</name>
    <dbReference type="NCBI Taxonomy" id="2184016"/>
    <lineage>
        <taxon>Bacteria</taxon>
        <taxon>Pseudomonadati</taxon>
        <taxon>Pseudomonadota</taxon>
        <taxon>Alphaproteobacteria</taxon>
        <taxon>Acetobacterales</taxon>
        <taxon>Roseomonadaceae</taxon>
        <taxon>Falsiroseomonas</taxon>
    </lineage>
</organism>
<dbReference type="EMBL" id="QGNA01000003">
    <property type="protein sequence ID" value="PWS36393.1"/>
    <property type="molecule type" value="Genomic_DNA"/>
</dbReference>
<dbReference type="InterPro" id="IPR036249">
    <property type="entry name" value="Thioredoxin-like_sf"/>
</dbReference>
<evidence type="ECO:0000313" key="7">
    <source>
        <dbReference type="EMBL" id="PWS36393.1"/>
    </source>
</evidence>
<feature type="domain" description="Thioredoxin" evidence="6">
    <location>
        <begin position="19"/>
        <end position="177"/>
    </location>
</feature>
<dbReference type="OrthoDB" id="9785502at2"/>
<dbReference type="InterPro" id="IPR000889">
    <property type="entry name" value="Glutathione_peroxidase"/>
</dbReference>
<dbReference type="PROSITE" id="PS51355">
    <property type="entry name" value="GLUTATHIONE_PEROXID_3"/>
    <property type="match status" value="1"/>
</dbReference>
<dbReference type="Gene3D" id="3.40.30.10">
    <property type="entry name" value="Glutaredoxin"/>
    <property type="match status" value="1"/>
</dbReference>
<gene>
    <name evidence="7" type="ORF">DFH01_14595</name>
</gene>
<evidence type="ECO:0000256" key="5">
    <source>
        <dbReference type="RuleBase" id="RU000499"/>
    </source>
</evidence>
<proteinExistence type="inferred from homology"/>
<comment type="caution">
    <text evidence="7">The sequence shown here is derived from an EMBL/GenBank/DDBJ whole genome shotgun (WGS) entry which is preliminary data.</text>
</comment>